<evidence type="ECO:0000256" key="1">
    <source>
        <dbReference type="SAM" id="MobiDB-lite"/>
    </source>
</evidence>
<feature type="compositionally biased region" description="Polar residues" evidence="1">
    <location>
        <begin position="369"/>
        <end position="381"/>
    </location>
</feature>
<evidence type="ECO:0000313" key="3">
    <source>
        <dbReference type="Proteomes" id="UP001519460"/>
    </source>
</evidence>
<feature type="compositionally biased region" description="Low complexity" evidence="1">
    <location>
        <begin position="1039"/>
        <end position="1051"/>
    </location>
</feature>
<feature type="region of interest" description="Disordered" evidence="1">
    <location>
        <begin position="1095"/>
        <end position="1126"/>
    </location>
</feature>
<dbReference type="PANTHER" id="PTHR47079">
    <property type="entry name" value="REGULATOR OF G-PROTEIN SIGNALING PROTEIN-LIKE"/>
    <property type="match status" value="1"/>
</dbReference>
<organism evidence="2 3">
    <name type="scientific">Batillaria attramentaria</name>
    <dbReference type="NCBI Taxonomy" id="370345"/>
    <lineage>
        <taxon>Eukaryota</taxon>
        <taxon>Metazoa</taxon>
        <taxon>Spiralia</taxon>
        <taxon>Lophotrochozoa</taxon>
        <taxon>Mollusca</taxon>
        <taxon>Gastropoda</taxon>
        <taxon>Caenogastropoda</taxon>
        <taxon>Sorbeoconcha</taxon>
        <taxon>Cerithioidea</taxon>
        <taxon>Batillariidae</taxon>
        <taxon>Batillaria</taxon>
    </lineage>
</organism>
<feature type="region of interest" description="Disordered" evidence="1">
    <location>
        <begin position="234"/>
        <end position="259"/>
    </location>
</feature>
<dbReference type="Proteomes" id="UP001519460">
    <property type="component" value="Unassembled WGS sequence"/>
</dbReference>
<dbReference type="InterPro" id="IPR053282">
    <property type="entry name" value="RGS_domain-containing"/>
</dbReference>
<proteinExistence type="predicted"/>
<feature type="compositionally biased region" description="Low complexity" evidence="1">
    <location>
        <begin position="460"/>
        <end position="477"/>
    </location>
</feature>
<feature type="compositionally biased region" description="Low complexity" evidence="1">
    <location>
        <begin position="1062"/>
        <end position="1073"/>
    </location>
</feature>
<reference evidence="2 3" key="1">
    <citation type="journal article" date="2023" name="Sci. Data">
        <title>Genome assembly of the Korean intertidal mud-creeper Batillaria attramentaria.</title>
        <authorList>
            <person name="Patra A.K."/>
            <person name="Ho P.T."/>
            <person name="Jun S."/>
            <person name="Lee S.J."/>
            <person name="Kim Y."/>
            <person name="Won Y.J."/>
        </authorList>
    </citation>
    <scope>NUCLEOTIDE SEQUENCE [LARGE SCALE GENOMIC DNA]</scope>
    <source>
        <strain evidence="2">Wonlab-2016</strain>
    </source>
</reference>
<dbReference type="SUPFAM" id="SSF48097">
    <property type="entry name" value="Regulator of G-protein signaling, RGS"/>
    <property type="match status" value="1"/>
</dbReference>
<name>A0ABD0LQR2_9CAEN</name>
<feature type="region of interest" description="Disordered" evidence="1">
    <location>
        <begin position="1398"/>
        <end position="1426"/>
    </location>
</feature>
<sequence>MKWQTKTGFTYTFALGDPEWRMSTAQKSRSPSPRRKNKMPKAYLMMLWKKLAHGIIQFVRSVYKYPEECRLFEEYLWMEELRAENRQGQTVPGEDLKDLVCARNIAGLRVYLYKLPKDLRFWVEVHRYRHMLCEQKMARRGSMHKADLYKKACNIIALFYNSVVEPAVQINVTEERAAKVISDFNKKGAVMSLFHSDYILLFPVLFNLWKVFQVEMAFQLHQLRVLPHCRGESVSSPRPTLAEESPTPAQPQTVTRKKKPKLKVTYMRKPTYLGTIPHKDSPPPRDFRRATLQDIKTVEVDKPVDLTTRLHFSISKGMNNVVSLKKQRALARDYYQSTPAEAGRTEEVAGAVTITFDVKPTKEAPRPKSFTTRPRLSTPTAATWERTFAKHTRKRKKLKAEPVAKKKQPSPEFAVEVLKEKKKRSPLWSPRLKKGKGQRKKRKGTRSSSAEATPEEGRTSRSSRLSQRSTTSSVSATELEYGWSDSSSLSFEFLESGKGQRKPGRPRFKPEWTKFVRDSRAAELATITHDLLKRGVINEDTIEVKKRQMNTLTATESKVFELLGPGAMSTSVRPLSGDVIQLGQKERRKACEEQVHLAYIVSKLIEALDAKRRRALGLPPATVPHGQTQSSQVRMLRQRRLDTPAAPKRADHILPRFDFICPPRVVGRPLPVHKPSLPLVTDSASILTRPAQQWRQGLDTPHLTMSAVHHADRRSSEKGVKWRQAEDLLLSLLNDKTFVDYFNVFLCLPTVLACEYRLSCKLRHINFGLGLHDNDKDEQTPEMLRTFSENLLGSVAGMHLFRQYLQGKCGARVYACWMHVQMFYQTRDPQRRTFILADIKRLYLSDSAIGKLKKGLAQELLVVELLSFEMVPADVAMKDSNLCVDASEVDLTSNKALRRVHSVLLDNLRSYWVPCYVMHVLNTEPRETVQALFKTSAKDHVDASKLQELIRRCTLFGKPAEARRSTVFIEAAGFSPATSTECSTSLERVLFSQERSSLTPLPKLTIVPPELCFTPCSSSSSLSSEEDDENTCRSRLPGEDTSTTEDTTVVDQLDMISPDSLTDTSAQTAQTTTPGDRVEYFSDKGLGRNKKILLKADEDAKTDDDGGTGLDRPDSSNESDDEFPALDRSIVGMMTKEGLNEMIAMVSKTKDMSHMTHLLLHYVFGCRDLVRHNPKTDRRMLCLLACDELVGSPFRSFLKAQMDTLHLGYFDFWSCMRRFLQLESLCHPRYALGTDNTHELELEQHFLLQHMAWDFLPNLEDLLLSPDLKKRLMDDLGHNTQSSLIFATQDVLSNVLTVPATQYAVNDVVNFRGVVLFTPFSTKSAKDEQPTLTINSSFIPANPWADYPASKIQGDFEKVRVEFSKFKGSTIVGVLTEQHRLLAFQYLILASEGVSPSTPQQAVQSSMDQAITSHSKQRMLGPAETS</sequence>
<dbReference type="EMBL" id="JACVVK020000029">
    <property type="protein sequence ID" value="KAK7501869.1"/>
    <property type="molecule type" value="Genomic_DNA"/>
</dbReference>
<dbReference type="InterPro" id="IPR036305">
    <property type="entry name" value="RGS_sf"/>
</dbReference>
<feature type="region of interest" description="Disordered" evidence="1">
    <location>
        <begin position="1017"/>
        <end position="1082"/>
    </location>
</feature>
<comment type="caution">
    <text evidence="2">The sequence shown here is derived from an EMBL/GenBank/DDBJ whole genome shotgun (WGS) entry which is preliminary data.</text>
</comment>
<feature type="region of interest" description="Disordered" evidence="1">
    <location>
        <begin position="359"/>
        <end position="477"/>
    </location>
</feature>
<dbReference type="PANTHER" id="PTHR47079:SF1">
    <property type="entry name" value="REGULATOR OF G-PROTEIN SIGNALING PROTEIN-LIKE"/>
    <property type="match status" value="1"/>
</dbReference>
<evidence type="ECO:0000313" key="2">
    <source>
        <dbReference type="EMBL" id="KAK7501869.1"/>
    </source>
</evidence>
<protein>
    <submittedName>
        <fullName evidence="2">Uncharacterized protein</fullName>
    </submittedName>
</protein>
<gene>
    <name evidence="2" type="ORF">BaRGS_00006955</name>
</gene>
<keyword evidence="3" id="KW-1185">Reference proteome</keyword>
<accession>A0ABD0LQR2</accession>
<feature type="compositionally biased region" description="Polar residues" evidence="1">
    <location>
        <begin position="1398"/>
        <end position="1414"/>
    </location>
</feature>
<feature type="compositionally biased region" description="Basic residues" evidence="1">
    <location>
        <begin position="420"/>
        <end position="445"/>
    </location>
</feature>
<feature type="compositionally biased region" description="Basic residues" evidence="1">
    <location>
        <begin position="389"/>
        <end position="398"/>
    </location>
</feature>